<evidence type="ECO:0000256" key="7">
    <source>
        <dbReference type="SAM" id="Phobius"/>
    </source>
</evidence>
<keyword evidence="7" id="KW-1133">Transmembrane helix</keyword>
<comment type="caution">
    <text evidence="9">The sequence shown here is derived from an EMBL/GenBank/DDBJ whole genome shotgun (WGS) entry which is preliminary data.</text>
</comment>
<evidence type="ECO:0000259" key="8">
    <source>
        <dbReference type="Pfam" id="PF16822"/>
    </source>
</evidence>
<organism evidence="9 10">
    <name type="scientific">Spirosoma oryzae</name>
    <dbReference type="NCBI Taxonomy" id="1469603"/>
    <lineage>
        <taxon>Bacteria</taxon>
        <taxon>Pseudomonadati</taxon>
        <taxon>Bacteroidota</taxon>
        <taxon>Cytophagia</taxon>
        <taxon>Cytophagales</taxon>
        <taxon>Cytophagaceae</taxon>
        <taxon>Spirosoma</taxon>
    </lineage>
</organism>
<evidence type="ECO:0000313" key="10">
    <source>
        <dbReference type="Proteomes" id="UP000238375"/>
    </source>
</evidence>
<reference evidence="9 10" key="1">
    <citation type="submission" date="2018-03" db="EMBL/GenBank/DDBJ databases">
        <title>Genomic Encyclopedia of Archaeal and Bacterial Type Strains, Phase II (KMG-II): from individual species to whole genera.</title>
        <authorList>
            <person name="Goeker M."/>
        </authorList>
    </citation>
    <scope>NUCLEOTIDE SEQUENCE [LARGE SCALE GENOMIC DNA]</scope>
    <source>
        <strain evidence="9 10">DSM 28354</strain>
    </source>
</reference>
<dbReference type="GO" id="GO:0016787">
    <property type="term" value="F:hydrolase activity"/>
    <property type="evidence" value="ECO:0007669"/>
    <property type="project" value="UniProtKB-KW"/>
</dbReference>
<dbReference type="InterPro" id="IPR031811">
    <property type="entry name" value="ALGX/ALGJ_SGNH-like"/>
</dbReference>
<evidence type="ECO:0000256" key="6">
    <source>
        <dbReference type="ARBA" id="ARBA00022841"/>
    </source>
</evidence>
<keyword evidence="10" id="KW-1185">Reference proteome</keyword>
<dbReference type="GO" id="GO:0016740">
    <property type="term" value="F:transferase activity"/>
    <property type="evidence" value="ECO:0007669"/>
    <property type="project" value="UniProtKB-KW"/>
</dbReference>
<evidence type="ECO:0000256" key="1">
    <source>
        <dbReference type="ARBA" id="ARBA00004418"/>
    </source>
</evidence>
<dbReference type="GO" id="GO:0042121">
    <property type="term" value="P:alginic acid biosynthetic process"/>
    <property type="evidence" value="ECO:0007669"/>
    <property type="project" value="UniProtKB-UniPathway"/>
</dbReference>
<dbReference type="AlphaFoldDB" id="A0A2T0TIT0"/>
<evidence type="ECO:0000256" key="2">
    <source>
        <dbReference type="ARBA" id="ARBA00005182"/>
    </source>
</evidence>
<keyword evidence="7" id="KW-0472">Membrane</keyword>
<keyword evidence="9" id="KW-0378">Hydrolase</keyword>
<dbReference type="EMBL" id="PVTE01000002">
    <property type="protein sequence ID" value="PRY45535.1"/>
    <property type="molecule type" value="Genomic_DNA"/>
</dbReference>
<name>A0A2T0TIT0_9BACT</name>
<keyword evidence="4" id="KW-0732">Signal</keyword>
<sequence>MTAYPRIESVEVPKLVVSTSTRRPSVRFRAVLAGACFATLLIMPAVDQWLHLSTRFQSTEKRALAARPTLDFPHVKTFVHQYEHYFNENFGWRNALFYAYSSWKMNVLGQSPLPEKVVVGKRGWFYPGNHFAKIVDQHRGVDPIQPRELRAIKDRLTYYQQQLARQGTRFYVMVVPDSYTIYPENLPDKIKRHSGPSNLDQLRTYLAQQSGISLIDVQPALRSAKKERPVYCQTDTHWNDFGSLVASLAMVGRVRQDFPQLIEPRLADYTIKSAPGIGGDLTTMMALHSVHRDSIQYIVTPRKSLQARQTADIPNSEMNLPSSRFIGPQPAMPRLLFIGDSFSFSMNRFVPQYFGESFLVRSHRLDLALARAERSDIVVVEIVERNLRELADL</sequence>
<dbReference type="UniPathway" id="UPA00286"/>
<dbReference type="OrthoDB" id="175771at2"/>
<keyword evidence="5" id="KW-0574">Periplasm</keyword>
<proteinExistence type="predicted"/>
<dbReference type="Proteomes" id="UP000238375">
    <property type="component" value="Unassembled WGS sequence"/>
</dbReference>
<evidence type="ECO:0000256" key="5">
    <source>
        <dbReference type="ARBA" id="ARBA00022764"/>
    </source>
</evidence>
<keyword evidence="6" id="KW-0016">Alginate biosynthesis</keyword>
<gene>
    <name evidence="9" type="ORF">CLV58_102284</name>
</gene>
<keyword evidence="7" id="KW-0812">Transmembrane</keyword>
<dbReference type="Pfam" id="PF16822">
    <property type="entry name" value="ALGX"/>
    <property type="match status" value="1"/>
</dbReference>
<evidence type="ECO:0000256" key="3">
    <source>
        <dbReference type="ARBA" id="ARBA00022679"/>
    </source>
</evidence>
<evidence type="ECO:0000313" key="9">
    <source>
        <dbReference type="EMBL" id="PRY45535.1"/>
    </source>
</evidence>
<accession>A0A2T0TIT0</accession>
<feature type="domain" description="AlgX/AlgJ SGNH hydrolase-like" evidence="8">
    <location>
        <begin position="117"/>
        <end position="345"/>
    </location>
</feature>
<evidence type="ECO:0000256" key="4">
    <source>
        <dbReference type="ARBA" id="ARBA00022729"/>
    </source>
</evidence>
<dbReference type="GO" id="GO:0042597">
    <property type="term" value="C:periplasmic space"/>
    <property type="evidence" value="ECO:0007669"/>
    <property type="project" value="UniProtKB-SubCell"/>
</dbReference>
<feature type="transmembrane region" description="Helical" evidence="7">
    <location>
        <begin position="30"/>
        <end position="50"/>
    </location>
</feature>
<comment type="subcellular location">
    <subcellularLocation>
        <location evidence="1">Periplasm</location>
    </subcellularLocation>
</comment>
<protein>
    <submittedName>
        <fullName evidence="9">Acetyltransferase AlgX (SGNH hydrolase-like protein)</fullName>
    </submittedName>
</protein>
<keyword evidence="3 9" id="KW-0808">Transferase</keyword>
<comment type="pathway">
    <text evidence="2">Glycan biosynthesis; alginate biosynthesis.</text>
</comment>